<evidence type="ECO:0000256" key="3">
    <source>
        <dbReference type="ARBA" id="ARBA00022777"/>
    </source>
</evidence>
<dbReference type="EMBL" id="PKUS01000001">
    <property type="protein sequence ID" value="PLW70587.1"/>
    <property type="molecule type" value="Genomic_DNA"/>
</dbReference>
<keyword evidence="3 9" id="KW-0418">Kinase</keyword>
<evidence type="ECO:0000313" key="9">
    <source>
        <dbReference type="EMBL" id="PLW70587.1"/>
    </source>
</evidence>
<evidence type="ECO:0000256" key="7">
    <source>
        <dbReference type="SAM" id="MobiDB-lite"/>
    </source>
</evidence>
<dbReference type="Proteomes" id="UP000235005">
    <property type="component" value="Unassembled WGS sequence"/>
</dbReference>
<gene>
    <name evidence="9" type="ORF">C0039_00180</name>
</gene>
<dbReference type="PROSITE" id="PS00107">
    <property type="entry name" value="PROTEIN_KINASE_ATP"/>
    <property type="match status" value="1"/>
</dbReference>
<keyword evidence="6" id="KW-0175">Coiled coil</keyword>
<proteinExistence type="predicted"/>
<dbReference type="Gene3D" id="3.30.200.20">
    <property type="entry name" value="Phosphorylase Kinase, domain 1"/>
    <property type="match status" value="1"/>
</dbReference>
<dbReference type="SUPFAM" id="SSF56112">
    <property type="entry name" value="Protein kinase-like (PK-like)"/>
    <property type="match status" value="1"/>
</dbReference>
<dbReference type="PROSITE" id="PS50011">
    <property type="entry name" value="PROTEIN_KINASE_DOM"/>
    <property type="match status" value="1"/>
</dbReference>
<evidence type="ECO:0000256" key="4">
    <source>
        <dbReference type="ARBA" id="ARBA00022840"/>
    </source>
</evidence>
<name>A0A2N5X7W9_9GAMM</name>
<dbReference type="InterPro" id="IPR000719">
    <property type="entry name" value="Prot_kinase_dom"/>
</dbReference>
<feature type="binding site" evidence="5">
    <location>
        <position position="92"/>
    </location>
    <ligand>
        <name>ATP</name>
        <dbReference type="ChEBI" id="CHEBI:30616"/>
    </ligand>
</feature>
<keyword evidence="9" id="KW-0723">Serine/threonine-protein kinase</keyword>
<keyword evidence="10" id="KW-1185">Reference proteome</keyword>
<dbReference type="RefSeq" id="WP_075999455.1">
    <property type="nucleotide sequence ID" value="NZ_PKUS01000001.1"/>
</dbReference>
<keyword evidence="1" id="KW-0808">Transferase</keyword>
<organism evidence="9 10">
    <name type="scientific">Pseudohalioglobus lutimaris</name>
    <dbReference type="NCBI Taxonomy" id="1737061"/>
    <lineage>
        <taxon>Bacteria</taxon>
        <taxon>Pseudomonadati</taxon>
        <taxon>Pseudomonadota</taxon>
        <taxon>Gammaproteobacteria</taxon>
        <taxon>Cellvibrionales</taxon>
        <taxon>Halieaceae</taxon>
        <taxon>Pseudohalioglobus</taxon>
    </lineage>
</organism>
<accession>A0A2N5X7W9</accession>
<feature type="compositionally biased region" description="Basic and acidic residues" evidence="7">
    <location>
        <begin position="1"/>
        <end position="12"/>
    </location>
</feature>
<evidence type="ECO:0000313" key="10">
    <source>
        <dbReference type="Proteomes" id="UP000235005"/>
    </source>
</evidence>
<feature type="region of interest" description="Disordered" evidence="7">
    <location>
        <begin position="1"/>
        <end position="42"/>
    </location>
</feature>
<dbReference type="InterPro" id="IPR011009">
    <property type="entry name" value="Kinase-like_dom_sf"/>
</dbReference>
<dbReference type="PANTHER" id="PTHR43289:SF6">
    <property type="entry name" value="SERINE_THREONINE-PROTEIN KINASE NEKL-3"/>
    <property type="match status" value="1"/>
</dbReference>
<dbReference type="PROSITE" id="PS00108">
    <property type="entry name" value="PROTEIN_KINASE_ST"/>
    <property type="match status" value="1"/>
</dbReference>
<evidence type="ECO:0000256" key="2">
    <source>
        <dbReference type="ARBA" id="ARBA00022741"/>
    </source>
</evidence>
<evidence type="ECO:0000259" key="8">
    <source>
        <dbReference type="PROSITE" id="PS50011"/>
    </source>
</evidence>
<keyword evidence="4 5" id="KW-0067">ATP-binding</keyword>
<comment type="caution">
    <text evidence="9">The sequence shown here is derived from an EMBL/GenBank/DDBJ whole genome shotgun (WGS) entry which is preliminary data.</text>
</comment>
<dbReference type="PANTHER" id="PTHR43289">
    <property type="entry name" value="MITOGEN-ACTIVATED PROTEIN KINASE KINASE KINASE 20-RELATED"/>
    <property type="match status" value="1"/>
</dbReference>
<feature type="domain" description="Protein kinase" evidence="8">
    <location>
        <begin position="57"/>
        <end position="318"/>
    </location>
</feature>
<dbReference type="OrthoDB" id="9801841at2"/>
<dbReference type="Gene3D" id="1.10.510.10">
    <property type="entry name" value="Transferase(Phosphotransferase) domain 1"/>
    <property type="match status" value="1"/>
</dbReference>
<protein>
    <submittedName>
        <fullName evidence="9">Serine/threonine protein kinase</fullName>
    </submittedName>
</protein>
<dbReference type="CDD" id="cd14014">
    <property type="entry name" value="STKc_PknB_like"/>
    <property type="match status" value="1"/>
</dbReference>
<sequence>MTEPENDKDKTEVVPASGGDRTEHTPDPGGNSAGFTQARAMARNASREADRLLKERFVLEDVLGRGGMGAVYRARDLRKVEAQDSNPHIAVKVLAGDFKAHPQAFVTLQQEAVKSQTLAHPNIITVYDFDRDGDTVFITMELLKGDALDSLLRLEAPFSVETSLRYFRELSAGLEYAHKRGLIHSDFKPANVFVTAGGTVKILDFGIARAASQERAQGQFDAGTLGALTPAYATVEMVNREPPSFSDDVYALGCVLYEMLTGEHPYQRVSAPEALEQGLKPAKPAVLNAAQWQALSQGIELNKAKRFSSVEAFRAAMLPAKKSPVRLISAAATILLIFVAWMGYQQYRGEAEREAELASRLEAAKDCFYQQDYACARDNAIVVSNLQEGHMEAARILQASQENLEQEATESVIKSHLSAASECLAGGDLDCTGRALEQARNAGASDADTFPIEQGVNQVMASRALEAKALEERIADLLAQAEACFEQADYECSDQAAEAVLELDANNTSAIEIRQQATMAGQLRKANEETVANFLADAEICYQRKNFSCAIAKAESALAILPDFAAARRMRDQSRSAQQAAKKSISIE</sequence>
<dbReference type="AlphaFoldDB" id="A0A2N5X7W9"/>
<dbReference type="InterPro" id="IPR008271">
    <property type="entry name" value="Ser/Thr_kinase_AS"/>
</dbReference>
<dbReference type="InterPro" id="IPR017441">
    <property type="entry name" value="Protein_kinase_ATP_BS"/>
</dbReference>
<reference evidence="9 10" key="1">
    <citation type="submission" date="2018-01" db="EMBL/GenBank/DDBJ databases">
        <title>The draft genome sequence of Halioglobus lutimaris HF004.</title>
        <authorList>
            <person name="Du Z.-J."/>
            <person name="Shi M.-J."/>
        </authorList>
    </citation>
    <scope>NUCLEOTIDE SEQUENCE [LARGE SCALE GENOMIC DNA]</scope>
    <source>
        <strain evidence="9 10">HF004</strain>
    </source>
</reference>
<dbReference type="Pfam" id="PF00069">
    <property type="entry name" value="Pkinase"/>
    <property type="match status" value="1"/>
</dbReference>
<evidence type="ECO:0000256" key="6">
    <source>
        <dbReference type="SAM" id="Coils"/>
    </source>
</evidence>
<feature type="coiled-coil region" evidence="6">
    <location>
        <begin position="460"/>
        <end position="487"/>
    </location>
</feature>
<evidence type="ECO:0000256" key="5">
    <source>
        <dbReference type="PROSITE-ProRule" id="PRU10141"/>
    </source>
</evidence>
<evidence type="ECO:0000256" key="1">
    <source>
        <dbReference type="ARBA" id="ARBA00022679"/>
    </source>
</evidence>
<keyword evidence="2 5" id="KW-0547">Nucleotide-binding</keyword>
<dbReference type="GO" id="GO:0004674">
    <property type="term" value="F:protein serine/threonine kinase activity"/>
    <property type="evidence" value="ECO:0007669"/>
    <property type="project" value="UniProtKB-KW"/>
</dbReference>
<dbReference type="GO" id="GO:0005524">
    <property type="term" value="F:ATP binding"/>
    <property type="evidence" value="ECO:0007669"/>
    <property type="project" value="UniProtKB-UniRule"/>
</dbReference>